<feature type="chain" id="PRO_5003189135" evidence="1">
    <location>
        <begin position="20"/>
        <end position="407"/>
    </location>
</feature>
<evidence type="ECO:0000313" key="3">
    <source>
        <dbReference type="Proteomes" id="UP000002669"/>
    </source>
</evidence>
<keyword evidence="1" id="KW-0732">Signal</keyword>
<dbReference type="OMA" id="WFMAGNE"/>
<keyword evidence="3" id="KW-1185">Reference proteome</keyword>
<sequence length="407" mass="45707">MKKLSFLLGLASIFSASFAASDYTCAGRDSPKLPGSAYRLKESIDWNLSTLRKHFSDRGKLATVSDVLDSANHQLIKLDARGWASVTRVTAVPQSVYRWESTTEGFDDFGTKKWYPQGVTSSSDAFQVGTYEGRNAWIMSWYDDTDGKESVRVTFVDKKTGKYRHALLVVPNTPELYSGTPSPATDFKRLGIHAGGIVWYGSTLWVVDTSKGIRVFDLNNIWQVEAGDEVGKMSNGQFSAQGYLYVIPQIRTYTWTPKTEKEKFRFSWISLDRVGTDKILVGEYAGSTTPDSTPIRMAQYELDYTVRKLQTSSQIATSSWAYCVDILEMQGAISHGDKFYISTSNPNYGLGDLWTWTPGNRARESRAWLPPGPEDMTWDEVTQTFTTISEHPGKRFIVTYKGTQAPF</sequence>
<feature type="signal peptide" evidence="1">
    <location>
        <begin position="1"/>
        <end position="19"/>
    </location>
</feature>
<evidence type="ECO:0000313" key="2">
    <source>
        <dbReference type="EMBL" id="EFR00595.1"/>
    </source>
</evidence>
<evidence type="ECO:0000256" key="1">
    <source>
        <dbReference type="SAM" id="SignalP"/>
    </source>
</evidence>
<dbReference type="Proteomes" id="UP000002669">
    <property type="component" value="Unassembled WGS sequence"/>
</dbReference>
<reference evidence="3" key="1">
    <citation type="journal article" date="2012" name="MBio">
        <title>Comparative genome analysis of Trichophyton rubrum and related dermatophytes reveals candidate genes involved in infection.</title>
        <authorList>
            <person name="Martinez D.A."/>
            <person name="Oliver B.G."/>
            <person name="Graeser Y."/>
            <person name="Goldberg J.M."/>
            <person name="Li W."/>
            <person name="Martinez-Rossi N.M."/>
            <person name="Monod M."/>
            <person name="Shelest E."/>
            <person name="Barton R.C."/>
            <person name="Birch E."/>
            <person name="Brakhage A.A."/>
            <person name="Chen Z."/>
            <person name="Gurr S.J."/>
            <person name="Heiman D."/>
            <person name="Heitman J."/>
            <person name="Kosti I."/>
            <person name="Rossi A."/>
            <person name="Saif S."/>
            <person name="Samalova M."/>
            <person name="Saunders C.W."/>
            <person name="Shea T."/>
            <person name="Summerbell R.C."/>
            <person name="Xu J."/>
            <person name="Young S."/>
            <person name="Zeng Q."/>
            <person name="Birren B.W."/>
            <person name="Cuomo C.A."/>
            <person name="White T.C."/>
        </authorList>
    </citation>
    <scope>NUCLEOTIDE SEQUENCE [LARGE SCALE GENOMIC DNA]</scope>
    <source>
        <strain evidence="3">ATCC MYA-4604 / CBS 118893</strain>
    </source>
</reference>
<proteinExistence type="predicted"/>
<dbReference type="AlphaFoldDB" id="E4UST0"/>
<dbReference type="HOGENOM" id="CLU_034353_1_1_1"/>
<dbReference type="OrthoDB" id="9983241at2759"/>
<dbReference type="GeneID" id="10028704"/>
<name>E4UST0_ARTGP</name>
<dbReference type="InParanoid" id="E4UST0"/>
<accession>E4UST0</accession>
<dbReference type="VEuPathDB" id="FungiDB:MGYG_03600"/>
<dbReference type="eggNOG" id="ENOG502SICU">
    <property type="taxonomic scope" value="Eukaryota"/>
</dbReference>
<organism evidence="3">
    <name type="scientific">Arthroderma gypseum (strain ATCC MYA-4604 / CBS 118893)</name>
    <name type="common">Microsporum gypseum</name>
    <dbReference type="NCBI Taxonomy" id="535722"/>
    <lineage>
        <taxon>Eukaryota</taxon>
        <taxon>Fungi</taxon>
        <taxon>Dikarya</taxon>
        <taxon>Ascomycota</taxon>
        <taxon>Pezizomycotina</taxon>
        <taxon>Eurotiomycetes</taxon>
        <taxon>Eurotiomycetidae</taxon>
        <taxon>Onygenales</taxon>
        <taxon>Arthrodermataceae</taxon>
        <taxon>Nannizzia</taxon>
    </lineage>
</organism>
<gene>
    <name evidence="2" type="ORF">MGYG_03600</name>
</gene>
<protein>
    <submittedName>
        <fullName evidence="2">Secreted protein</fullName>
    </submittedName>
</protein>
<dbReference type="STRING" id="535722.E4UST0"/>
<dbReference type="RefSeq" id="XP_003173425.1">
    <property type="nucleotide sequence ID" value="XM_003173377.1"/>
</dbReference>
<dbReference type="EMBL" id="DS989824">
    <property type="protein sequence ID" value="EFR00595.1"/>
    <property type="molecule type" value="Genomic_DNA"/>
</dbReference>